<feature type="domain" description="4Fe-4S ferredoxin-type" evidence="7">
    <location>
        <begin position="16"/>
        <end position="45"/>
    </location>
</feature>
<evidence type="ECO:0000256" key="4">
    <source>
        <dbReference type="ARBA" id="ARBA00023004"/>
    </source>
</evidence>
<dbReference type="InterPro" id="IPR004017">
    <property type="entry name" value="Cys_rich_dom"/>
</dbReference>
<keyword evidence="8" id="KW-0560">Oxidoreductase</keyword>
<comment type="catalytic activity">
    <reaction evidence="6">
        <text>(R)-lactate + A = pyruvate + AH2</text>
        <dbReference type="Rhea" id="RHEA:15089"/>
        <dbReference type="ChEBI" id="CHEBI:13193"/>
        <dbReference type="ChEBI" id="CHEBI:15361"/>
        <dbReference type="ChEBI" id="CHEBI:16004"/>
        <dbReference type="ChEBI" id="CHEBI:17499"/>
    </reaction>
</comment>
<dbReference type="PANTHER" id="PTHR32479">
    <property type="entry name" value="GLYCOLATE OXIDASE IRON-SULFUR SUBUNIT"/>
    <property type="match status" value="1"/>
</dbReference>
<gene>
    <name evidence="8" type="primary">glcF</name>
    <name evidence="8" type="ORF">KQ910_16430</name>
</gene>
<comment type="cofactor">
    <cofactor evidence="6">
        <name>[4Fe-4S] cluster</name>
        <dbReference type="ChEBI" id="CHEBI:49883"/>
    </cofactor>
    <text evidence="6">Binds 2 [4Fe-4S] clusters.</text>
</comment>
<comment type="catalytic activity">
    <reaction evidence="6">
        <text>glycolate + A = glyoxylate + AH2</text>
        <dbReference type="Rhea" id="RHEA:21264"/>
        <dbReference type="ChEBI" id="CHEBI:13193"/>
        <dbReference type="ChEBI" id="CHEBI:17499"/>
        <dbReference type="ChEBI" id="CHEBI:29805"/>
        <dbReference type="ChEBI" id="CHEBI:36655"/>
        <dbReference type="EC" id="1.1.99.14"/>
    </reaction>
</comment>
<keyword evidence="1 6" id="KW-0004">4Fe-4S</keyword>
<comment type="caution">
    <text evidence="8">The sequence shown here is derived from an EMBL/GenBank/DDBJ whole genome shotgun (WGS) entry which is preliminary data.</text>
</comment>
<keyword evidence="9" id="KW-1185">Reference proteome</keyword>
<dbReference type="PROSITE" id="PS00198">
    <property type="entry name" value="4FE4S_FER_1"/>
    <property type="match status" value="1"/>
</dbReference>
<organism evidence="8 9">
    <name type="scientific">Reyranella humidisoli</name>
    <dbReference type="NCBI Taxonomy" id="2849149"/>
    <lineage>
        <taxon>Bacteria</taxon>
        <taxon>Pseudomonadati</taxon>
        <taxon>Pseudomonadota</taxon>
        <taxon>Alphaproteobacteria</taxon>
        <taxon>Hyphomicrobiales</taxon>
        <taxon>Reyranellaceae</taxon>
        <taxon>Reyranella</taxon>
    </lineage>
</organism>
<sequence length="439" mass="47716">MQTNFTLAQLADHENARSEHILRKCVHCGFCTATCPTFVLLGDERDSPRGRIYLIKAMLEGDRAPTHQEVRHVDRCLSCLSCMTTCPSGVNYMHLVDHGRHRIEESYTRAPADRFMRGLLAWLMPRPAAFRWAMVLGRLAKPLAPLLPATSTDPGGATFLRRLRAMLEAVPDIVPSPSSVDRPQTFPAKGLRRKRVALMPGCGQQVLAPEVNEATVRLLTRHDIEVVNVAGSGCCGSSVLHVGRNEQAIALAKANITAWLREIDGAGLDAIVINASGCGTTVKDYGNMLADEPEWHEKAMQVAKLARDVSEIMLEVGLVNVEPKGLTVAYHSACSMQHGQKVIEQPKKLLRDAGFVVKDVPEGHLCCGWAGTYQVLQPELSRRLRDRKVANIESVKPDVIAAGNFGCIGNIASGTGIPIAHTVELLDWATGGPRPAALG</sequence>
<dbReference type="GO" id="GO:0019154">
    <property type="term" value="F:glycolate dehydrogenase activity"/>
    <property type="evidence" value="ECO:0007669"/>
    <property type="project" value="UniProtKB-EC"/>
</dbReference>
<dbReference type="Proteomes" id="UP000727907">
    <property type="component" value="Unassembled WGS sequence"/>
</dbReference>
<evidence type="ECO:0000256" key="6">
    <source>
        <dbReference type="PIRNR" id="PIRNR000139"/>
    </source>
</evidence>
<proteinExistence type="predicted"/>
<feature type="domain" description="4Fe-4S ferredoxin-type" evidence="7">
    <location>
        <begin position="66"/>
        <end position="96"/>
    </location>
</feature>
<keyword evidence="6" id="KW-0249">Electron transport</keyword>
<dbReference type="PROSITE" id="PS51379">
    <property type="entry name" value="4FE4S_FER_2"/>
    <property type="match status" value="2"/>
</dbReference>
<dbReference type="EC" id="1.1.99.14" evidence="6"/>
<dbReference type="Pfam" id="PF02754">
    <property type="entry name" value="CCG"/>
    <property type="match status" value="2"/>
</dbReference>
<keyword evidence="2 6" id="KW-0479">Metal-binding</keyword>
<dbReference type="NCBIfam" id="NF008434">
    <property type="entry name" value="PRK11274.1"/>
    <property type="match status" value="1"/>
</dbReference>
<evidence type="ECO:0000313" key="8">
    <source>
        <dbReference type="EMBL" id="MBU8875362.1"/>
    </source>
</evidence>
<evidence type="ECO:0000259" key="7">
    <source>
        <dbReference type="PROSITE" id="PS51379"/>
    </source>
</evidence>
<dbReference type="EMBL" id="JAHOPB010000001">
    <property type="protein sequence ID" value="MBU8875362.1"/>
    <property type="molecule type" value="Genomic_DNA"/>
</dbReference>
<keyword evidence="3" id="KW-0677">Repeat</keyword>
<keyword evidence="5 6" id="KW-0411">Iron-sulfur</keyword>
<dbReference type="Pfam" id="PF12838">
    <property type="entry name" value="Fer4_7"/>
    <property type="match status" value="1"/>
</dbReference>
<accession>A0ABS6IL90</accession>
<evidence type="ECO:0000256" key="5">
    <source>
        <dbReference type="ARBA" id="ARBA00023014"/>
    </source>
</evidence>
<dbReference type="PIRSF" id="PIRSF000139">
    <property type="entry name" value="Glc_ox_4Fe-4S"/>
    <property type="match status" value="1"/>
</dbReference>
<evidence type="ECO:0000256" key="2">
    <source>
        <dbReference type="ARBA" id="ARBA00022723"/>
    </source>
</evidence>
<evidence type="ECO:0000256" key="1">
    <source>
        <dbReference type="ARBA" id="ARBA00022485"/>
    </source>
</evidence>
<comment type="function">
    <text evidence="6">Component of a complex that catalyzes the oxidation of glycolate to glyoxylate.</text>
</comment>
<reference evidence="8 9" key="1">
    <citation type="submission" date="2021-06" db="EMBL/GenBank/DDBJ databases">
        <authorList>
            <person name="Lee D.H."/>
        </authorList>
    </citation>
    <scope>NUCLEOTIDE SEQUENCE [LARGE SCALE GENOMIC DNA]</scope>
    <source>
        <strain evidence="8 9">MMS21-HV4-11</strain>
    </source>
</reference>
<evidence type="ECO:0000313" key="9">
    <source>
        <dbReference type="Proteomes" id="UP000727907"/>
    </source>
</evidence>
<dbReference type="PANTHER" id="PTHR32479:SF17">
    <property type="entry name" value="GLYCOLATE OXIDASE IRON-SULFUR SUBUNIT"/>
    <property type="match status" value="1"/>
</dbReference>
<dbReference type="InterPro" id="IPR012257">
    <property type="entry name" value="Glc_ox_4Fe-4S"/>
</dbReference>
<keyword evidence="4 6" id="KW-0408">Iron</keyword>
<keyword evidence="6" id="KW-0813">Transport</keyword>
<dbReference type="InterPro" id="IPR017900">
    <property type="entry name" value="4Fe4S_Fe_S_CS"/>
</dbReference>
<protein>
    <recommendedName>
        <fullName evidence="6">Glycolate oxidase iron-sulfur subunit</fullName>
        <ecNumber evidence="6">1.1.99.14</ecNumber>
    </recommendedName>
</protein>
<evidence type="ECO:0000256" key="3">
    <source>
        <dbReference type="ARBA" id="ARBA00022737"/>
    </source>
</evidence>
<name>A0ABS6IL90_9HYPH</name>
<dbReference type="RefSeq" id="WP_216962469.1">
    <property type="nucleotide sequence ID" value="NZ_JAHOPB010000001.1"/>
</dbReference>
<dbReference type="InterPro" id="IPR017896">
    <property type="entry name" value="4Fe4S_Fe-S-bd"/>
</dbReference>